<evidence type="ECO:0000313" key="2">
    <source>
        <dbReference type="EMBL" id="QHU07686.1"/>
    </source>
</evidence>
<keyword evidence="1" id="KW-0812">Transmembrane</keyword>
<organism evidence="2">
    <name type="scientific">viral metagenome</name>
    <dbReference type="NCBI Taxonomy" id="1070528"/>
    <lineage>
        <taxon>unclassified sequences</taxon>
        <taxon>metagenomes</taxon>
        <taxon>organismal metagenomes</taxon>
    </lineage>
</organism>
<reference evidence="2" key="1">
    <citation type="journal article" date="2020" name="Nature">
        <title>Giant virus diversity and host interactions through global metagenomics.</title>
        <authorList>
            <person name="Schulz F."/>
            <person name="Roux S."/>
            <person name="Paez-Espino D."/>
            <person name="Jungbluth S."/>
            <person name="Walsh D.A."/>
            <person name="Denef V.J."/>
            <person name="McMahon K.D."/>
            <person name="Konstantinidis K.T."/>
            <person name="Eloe-Fadrosh E.A."/>
            <person name="Kyrpides N.C."/>
            <person name="Woyke T."/>
        </authorList>
    </citation>
    <scope>NUCLEOTIDE SEQUENCE</scope>
    <source>
        <strain evidence="2">GVMAG-S-1041349-163</strain>
    </source>
</reference>
<dbReference type="AlphaFoldDB" id="A0A6C0JS88"/>
<keyword evidence="1" id="KW-1133">Transmembrane helix</keyword>
<protein>
    <submittedName>
        <fullName evidence="2">Uncharacterized protein</fullName>
    </submittedName>
</protein>
<name>A0A6C0JS88_9ZZZZ</name>
<evidence type="ECO:0000256" key="1">
    <source>
        <dbReference type="SAM" id="Phobius"/>
    </source>
</evidence>
<feature type="transmembrane region" description="Helical" evidence="1">
    <location>
        <begin position="6"/>
        <end position="27"/>
    </location>
</feature>
<proteinExistence type="predicted"/>
<keyword evidence="1" id="KW-0472">Membrane</keyword>
<sequence length="90" mass="10298">MEWDPLYDYIVYAILALAMVFSIYSIYKCVTGKESFQIADGNCKKIHESIVDSYGKTYPYNPPGGYYKPANVGTLNMEEKPYTTLYEAKI</sequence>
<dbReference type="EMBL" id="MN740685">
    <property type="protein sequence ID" value="QHU07686.1"/>
    <property type="molecule type" value="Genomic_DNA"/>
</dbReference>
<accession>A0A6C0JS88</accession>